<keyword evidence="3 6" id="KW-0812">Transmembrane</keyword>
<feature type="transmembrane region" description="Helical" evidence="6">
    <location>
        <begin position="506"/>
        <end position="523"/>
    </location>
</feature>
<dbReference type="Pfam" id="PF03772">
    <property type="entry name" value="Competence"/>
    <property type="match status" value="1"/>
</dbReference>
<keyword evidence="2" id="KW-1003">Cell membrane</keyword>
<keyword evidence="4 6" id="KW-1133">Transmembrane helix</keyword>
<evidence type="ECO:0000256" key="3">
    <source>
        <dbReference type="ARBA" id="ARBA00022692"/>
    </source>
</evidence>
<dbReference type="Pfam" id="PF13567">
    <property type="entry name" value="DUF4131"/>
    <property type="match status" value="1"/>
</dbReference>
<proteinExistence type="predicted"/>
<name>A0A5M4BB89_9FLAO</name>
<dbReference type="PANTHER" id="PTHR30619">
    <property type="entry name" value="DNA INTERNALIZATION/COMPETENCE PROTEIN COMEC/REC2"/>
    <property type="match status" value="1"/>
</dbReference>
<comment type="caution">
    <text evidence="9">The sequence shown here is derived from an EMBL/GenBank/DDBJ whole genome shotgun (WGS) entry which is preliminary data.</text>
</comment>
<feature type="domain" description="DUF4131" evidence="8">
    <location>
        <begin position="34"/>
        <end position="189"/>
    </location>
</feature>
<evidence type="ECO:0000256" key="4">
    <source>
        <dbReference type="ARBA" id="ARBA00022989"/>
    </source>
</evidence>
<feature type="transmembrane region" description="Helical" evidence="6">
    <location>
        <begin position="357"/>
        <end position="373"/>
    </location>
</feature>
<evidence type="ECO:0000259" key="7">
    <source>
        <dbReference type="Pfam" id="PF03772"/>
    </source>
</evidence>
<feature type="transmembrane region" description="Helical" evidence="6">
    <location>
        <begin position="7"/>
        <end position="25"/>
    </location>
</feature>
<reference evidence="10" key="1">
    <citation type="journal article" date="2020" name="Int. J. Syst. Evol. Microbiol.">
        <title>Capnocytophaga felis sp. nov. isolated from the feline oral cavity.</title>
        <authorList>
            <person name="Suzuki M."/>
            <person name="Umeda K."/>
            <person name="Kimura M."/>
            <person name="Imaoka K."/>
            <person name="Morikawa S."/>
            <person name="Maeda K."/>
        </authorList>
    </citation>
    <scope>NUCLEOTIDE SEQUENCE [LARGE SCALE GENOMIC DNA]</scope>
    <source>
        <strain evidence="10">KC07070</strain>
    </source>
</reference>
<dbReference type="InterPro" id="IPR025405">
    <property type="entry name" value="DUF4131"/>
</dbReference>
<dbReference type="PANTHER" id="PTHR30619:SF1">
    <property type="entry name" value="RECOMBINATION PROTEIN 2"/>
    <property type="match status" value="1"/>
</dbReference>
<protein>
    <submittedName>
        <fullName evidence="9">Competence protein ComEC</fullName>
    </submittedName>
</protein>
<comment type="subcellular location">
    <subcellularLocation>
        <location evidence="1">Cell membrane</location>
        <topology evidence="1">Multi-pass membrane protein</topology>
    </subcellularLocation>
</comment>
<keyword evidence="5 6" id="KW-0472">Membrane</keyword>
<dbReference type="GO" id="GO:0005886">
    <property type="term" value="C:plasma membrane"/>
    <property type="evidence" value="ECO:0007669"/>
    <property type="project" value="UniProtKB-SubCell"/>
</dbReference>
<feature type="transmembrane region" description="Helical" evidence="6">
    <location>
        <begin position="253"/>
        <end position="275"/>
    </location>
</feature>
<feature type="transmembrane region" description="Helical" evidence="6">
    <location>
        <begin position="59"/>
        <end position="78"/>
    </location>
</feature>
<feature type="transmembrane region" description="Helical" evidence="6">
    <location>
        <begin position="31"/>
        <end position="52"/>
    </location>
</feature>
<evidence type="ECO:0000256" key="6">
    <source>
        <dbReference type="SAM" id="Phobius"/>
    </source>
</evidence>
<dbReference type="OrthoDB" id="9761531at2"/>
<evidence type="ECO:0000259" key="8">
    <source>
        <dbReference type="Pfam" id="PF13567"/>
    </source>
</evidence>
<accession>A0A5M4BB89</accession>
<keyword evidence="10" id="KW-1185">Reference proteome</keyword>
<evidence type="ECO:0000313" key="9">
    <source>
        <dbReference type="EMBL" id="GET46853.1"/>
    </source>
</evidence>
<dbReference type="EMBL" id="BLBC01000014">
    <property type="protein sequence ID" value="GET46853.1"/>
    <property type="molecule type" value="Genomic_DNA"/>
</dbReference>
<dbReference type="InterPro" id="IPR052159">
    <property type="entry name" value="Competence_DNA_uptake"/>
</dbReference>
<dbReference type="Proteomes" id="UP000398217">
    <property type="component" value="Unassembled WGS sequence"/>
</dbReference>
<gene>
    <name evidence="9" type="ORF">RCZ01_21550</name>
</gene>
<feature type="transmembrane region" description="Helical" evidence="6">
    <location>
        <begin position="309"/>
        <end position="325"/>
    </location>
</feature>
<dbReference type="AlphaFoldDB" id="A0A5M4BB89"/>
<evidence type="ECO:0000256" key="2">
    <source>
        <dbReference type="ARBA" id="ARBA00022475"/>
    </source>
</evidence>
<feature type="transmembrane region" description="Helical" evidence="6">
    <location>
        <begin position="484"/>
        <end position="500"/>
    </location>
</feature>
<feature type="domain" description="ComEC/Rec2-related protein" evidence="7">
    <location>
        <begin position="232"/>
        <end position="497"/>
    </location>
</feature>
<feature type="transmembrane region" description="Helical" evidence="6">
    <location>
        <begin position="385"/>
        <end position="409"/>
    </location>
</feature>
<evidence type="ECO:0000313" key="10">
    <source>
        <dbReference type="Proteomes" id="UP000398217"/>
    </source>
</evidence>
<dbReference type="NCBIfam" id="TIGR00360">
    <property type="entry name" value="ComEC_N-term"/>
    <property type="match status" value="1"/>
</dbReference>
<evidence type="ECO:0000256" key="5">
    <source>
        <dbReference type="ARBA" id="ARBA00023136"/>
    </source>
</evidence>
<evidence type="ECO:0000256" key="1">
    <source>
        <dbReference type="ARBA" id="ARBA00004651"/>
    </source>
</evidence>
<sequence>MRFVNTAILTILSGIVIGIAISGFFCVSLQVTLALCFIAITTLSVHSFLSFRNIKFRKFFTFHTSVTSVFTGILIATLHNPTLKSNHYTNLLNENKYYLLQTAIIEKISESDFGTTYKAKLISADNQEVGGKLLVFFPKESLNKADFQRDEFLTISAKLTSIPAPKNPHQFDYKNYMQRQEVFWRANVVSYIIHNELKNNSIRGFSEKMRVKMFSILDLNFSKETASLLKTLLLGNRKELDENTYQNYIDAGAVHILAISGLHIGIITAILLFLLKKLPNFGIWKKLRFVLLLFFLWSFAFLAGLSPSVLRAVTMFSFIGISLMLSKQQGRFDALMFSMLLLLLINPNYLYEVGFQLSYLAVFSILIFYPWMEKCWRPKTKLLKNIWSLFLVGISAQFVILPISLYYFHQFPFLFFVSNLLLVPLLSPILVLGFLALILGFFNILPSFLVFLLEKIISLMNFFTKIIASQEELIVRNIYFDDKLLIFSLLIVLCLIFWINKQDFKRTVALLSSILVFQVVLFYNKYQVEKIENLTVFHLYKKSLISVRKGKQLIVFQKDSLKENRTIDNYAKILGISDIRVREIPHIIQFQGNTILCLDSLGVYPKSKNIKIDEIIITQSPKINFERMLLEINPKKVIADGSNFPNMVKKWQSKCDELGILFHTTSEKGAYIKNNDYSPYLSTK</sequence>
<feature type="transmembrane region" description="Helical" evidence="6">
    <location>
        <begin position="287"/>
        <end position="303"/>
    </location>
</feature>
<feature type="transmembrane region" description="Helical" evidence="6">
    <location>
        <begin position="429"/>
        <end position="453"/>
    </location>
</feature>
<organism evidence="9 10">
    <name type="scientific">Capnocytophaga felis</name>
    <dbReference type="NCBI Taxonomy" id="2267611"/>
    <lineage>
        <taxon>Bacteria</taxon>
        <taxon>Pseudomonadati</taxon>
        <taxon>Bacteroidota</taxon>
        <taxon>Flavobacteriia</taxon>
        <taxon>Flavobacteriales</taxon>
        <taxon>Flavobacteriaceae</taxon>
        <taxon>Capnocytophaga</taxon>
    </lineage>
</organism>
<dbReference type="RefSeq" id="WP_155285472.1">
    <property type="nucleotide sequence ID" value="NZ_BLBC01000014.1"/>
</dbReference>
<dbReference type="InterPro" id="IPR004477">
    <property type="entry name" value="ComEC_N"/>
</dbReference>